<accession>A0A1V9YSG9</accession>
<dbReference type="InterPro" id="IPR036396">
    <property type="entry name" value="Cyt_P450_sf"/>
</dbReference>
<dbReference type="GO" id="GO:0016705">
    <property type="term" value="F:oxidoreductase activity, acting on paired donors, with incorporation or reduction of molecular oxygen"/>
    <property type="evidence" value="ECO:0007669"/>
    <property type="project" value="InterPro"/>
</dbReference>
<organism evidence="1 2">
    <name type="scientific">Thraustotheca clavata</name>
    <dbReference type="NCBI Taxonomy" id="74557"/>
    <lineage>
        <taxon>Eukaryota</taxon>
        <taxon>Sar</taxon>
        <taxon>Stramenopiles</taxon>
        <taxon>Oomycota</taxon>
        <taxon>Saprolegniomycetes</taxon>
        <taxon>Saprolegniales</taxon>
        <taxon>Achlyaceae</taxon>
        <taxon>Thraustotheca</taxon>
    </lineage>
</organism>
<dbReference type="Proteomes" id="UP000243217">
    <property type="component" value="Unassembled WGS sequence"/>
</dbReference>
<reference evidence="1 2" key="1">
    <citation type="journal article" date="2014" name="Genome Biol. Evol.">
        <title>The secreted proteins of Achlya hypogyna and Thraustotheca clavata identify the ancestral oomycete secretome and reveal gene acquisitions by horizontal gene transfer.</title>
        <authorList>
            <person name="Misner I."/>
            <person name="Blouin N."/>
            <person name="Leonard G."/>
            <person name="Richards T.A."/>
            <person name="Lane C.E."/>
        </authorList>
    </citation>
    <scope>NUCLEOTIDE SEQUENCE [LARGE SCALE GENOMIC DNA]</scope>
    <source>
        <strain evidence="1 2">ATCC 34112</strain>
    </source>
</reference>
<dbReference type="Pfam" id="PF00067">
    <property type="entry name" value="p450"/>
    <property type="match status" value="1"/>
</dbReference>
<comment type="caution">
    <text evidence="1">The sequence shown here is derived from an EMBL/GenBank/DDBJ whole genome shotgun (WGS) entry which is preliminary data.</text>
</comment>
<evidence type="ECO:0000313" key="2">
    <source>
        <dbReference type="Proteomes" id="UP000243217"/>
    </source>
</evidence>
<protein>
    <submittedName>
        <fullName evidence="1">Uncharacterized protein</fullName>
    </submittedName>
</protein>
<dbReference type="AlphaFoldDB" id="A0A1V9YSG9"/>
<keyword evidence="2" id="KW-1185">Reference proteome</keyword>
<proteinExistence type="predicted"/>
<sequence length="166" mass="18723">MESTEALEEIVRTQLIDNPMDAIARQMRHIYSKLAKKEASLGGAIDREAQLTSLRLHYAIQLRELLAKGCEELELQRQQLTSCINIVEIDQKKGAMDDWYIQEVKRVYIAGPSHVYARSTAQVDIVTSDGTFRVPKGALVAAALDTTNKHPKVWTNPGEFNPNRFN</sequence>
<gene>
    <name evidence="1" type="ORF">THRCLA_10252</name>
</gene>
<dbReference type="EMBL" id="JNBS01003145">
    <property type="protein sequence ID" value="OQR88550.1"/>
    <property type="molecule type" value="Genomic_DNA"/>
</dbReference>
<dbReference type="Gene3D" id="1.10.630.10">
    <property type="entry name" value="Cytochrome P450"/>
    <property type="match status" value="1"/>
</dbReference>
<name>A0A1V9YSG9_9STRA</name>
<dbReference type="GO" id="GO:0005506">
    <property type="term" value="F:iron ion binding"/>
    <property type="evidence" value="ECO:0007669"/>
    <property type="project" value="InterPro"/>
</dbReference>
<dbReference type="SUPFAM" id="SSF48264">
    <property type="entry name" value="Cytochrome P450"/>
    <property type="match status" value="1"/>
</dbReference>
<evidence type="ECO:0000313" key="1">
    <source>
        <dbReference type="EMBL" id="OQR88550.1"/>
    </source>
</evidence>
<dbReference type="OrthoDB" id="1470350at2759"/>
<dbReference type="InterPro" id="IPR001128">
    <property type="entry name" value="Cyt_P450"/>
</dbReference>
<dbReference type="GO" id="GO:0004497">
    <property type="term" value="F:monooxygenase activity"/>
    <property type="evidence" value="ECO:0007669"/>
    <property type="project" value="InterPro"/>
</dbReference>
<feature type="non-terminal residue" evidence="1">
    <location>
        <position position="166"/>
    </location>
</feature>
<dbReference type="GO" id="GO:0020037">
    <property type="term" value="F:heme binding"/>
    <property type="evidence" value="ECO:0007669"/>
    <property type="project" value="InterPro"/>
</dbReference>